<dbReference type="RefSeq" id="WP_088235925.1">
    <property type="nucleotide sequence ID" value="NZ_LT855380.1"/>
</dbReference>
<proteinExistence type="predicted"/>
<dbReference type="Proteomes" id="UP000196842">
    <property type="component" value="Chromosome I"/>
</dbReference>
<dbReference type="Pfam" id="PF05045">
    <property type="entry name" value="RgpF"/>
    <property type="match status" value="1"/>
</dbReference>
<dbReference type="GO" id="GO:0016740">
    <property type="term" value="F:transferase activity"/>
    <property type="evidence" value="ECO:0007669"/>
    <property type="project" value="UniProtKB-KW"/>
</dbReference>
<evidence type="ECO:0000313" key="1">
    <source>
        <dbReference type="EMBL" id="SMS12020.1"/>
    </source>
</evidence>
<accession>A0A1Y6JS84</accession>
<sequence>MKSLPADFSESDYLRLNPDVAAAGLDATHHYLEFGHAEGRSYKDDGQDKDYLISTGIFDPEFYLSEYSDVSEAGLDPYEHFLNSGCAEGRWASVFFRSDWYMDRYPSAKRYAGNSLFHYAEVGSKLGYEPNPFFESAYYLQKYKKQLNGKEPLAHFIEHGADGFNPSPRFDARAYIDETGCSGNPLKHYLEDGMQAGVPLHRAEPLKWGEQVESAFLRVVKCSDPVKRVALLITHSRDGTIKPHVHYYASQLVSGGSSVFLIVASDFGCVAVPEGLHDICSNIVVRQNVGYDFAAWAHVMKAFSWIYDCTEIILTNDSIIGPVGMTGSDLMEVVRSDPADIVGLIENHEHADHLQSFFLVLGERAIKAEGFKEFWMAVVNHNDKSKVIRDYEITFTQRMSALGLNVACVFEKIGMTNATIFKWEQLLEEGFPFLKFEVVRNATAETLKLIKSRLLKMSFDTSLIPELG</sequence>
<reference evidence="1 2" key="1">
    <citation type="submission" date="2017-05" db="EMBL/GenBank/DDBJ databases">
        <authorList>
            <person name="Song R."/>
            <person name="Chenine A.L."/>
            <person name="Ruprecht R.M."/>
        </authorList>
    </citation>
    <scope>NUCLEOTIDE SEQUENCE [LARGE SCALE GENOMIC DNA]</scope>
    <source>
        <strain evidence="1 2">CFBP 1590</strain>
    </source>
</reference>
<gene>
    <name evidence="1" type="ORF">CFBP1590__4434</name>
</gene>
<dbReference type="EMBL" id="LT855380">
    <property type="protein sequence ID" value="SMS12020.1"/>
    <property type="molecule type" value="Genomic_DNA"/>
</dbReference>
<keyword evidence="1" id="KW-0808">Transferase</keyword>
<dbReference type="AlphaFoldDB" id="A0A1Y6JS84"/>
<organism evidence="1 2">
    <name type="scientific">Pseudomonas viridiflava</name>
    <name type="common">Phytomonas viridiflava</name>
    <dbReference type="NCBI Taxonomy" id="33069"/>
    <lineage>
        <taxon>Bacteria</taxon>
        <taxon>Pseudomonadati</taxon>
        <taxon>Pseudomonadota</taxon>
        <taxon>Gammaproteobacteria</taxon>
        <taxon>Pseudomonadales</taxon>
        <taxon>Pseudomonadaceae</taxon>
        <taxon>Pseudomonas</taxon>
    </lineage>
</organism>
<protein>
    <submittedName>
        <fullName evidence="1">Glycosyl transferase</fullName>
    </submittedName>
</protein>
<evidence type="ECO:0000313" key="2">
    <source>
        <dbReference type="Proteomes" id="UP000196842"/>
    </source>
</evidence>
<name>A0A1Y6JS84_PSEVI</name>
<dbReference type="GeneID" id="47766082"/>
<dbReference type="InterPro" id="IPR007739">
    <property type="entry name" value="RgpF"/>
</dbReference>
<dbReference type="KEGG" id="pvd:CFBP1590__4434"/>